<proteinExistence type="predicted"/>
<evidence type="ECO:0000313" key="1">
    <source>
        <dbReference type="EMBL" id="GBL74625.1"/>
    </source>
</evidence>
<gene>
    <name evidence="1" type="ORF">AVEN_235525_1</name>
</gene>
<dbReference type="Proteomes" id="UP000499080">
    <property type="component" value="Unassembled WGS sequence"/>
</dbReference>
<reference evidence="1 2" key="1">
    <citation type="journal article" date="2019" name="Sci. Rep.">
        <title>Orb-weaving spider Araneus ventricosus genome elucidates the spidroin gene catalogue.</title>
        <authorList>
            <person name="Kono N."/>
            <person name="Nakamura H."/>
            <person name="Ohtoshi R."/>
            <person name="Moran D.A.P."/>
            <person name="Shinohara A."/>
            <person name="Yoshida Y."/>
            <person name="Fujiwara M."/>
            <person name="Mori M."/>
            <person name="Tomita M."/>
            <person name="Arakawa K."/>
        </authorList>
    </citation>
    <scope>NUCLEOTIDE SEQUENCE [LARGE SCALE GENOMIC DNA]</scope>
</reference>
<accession>A0A4Y2A5I6</accession>
<organism evidence="1 2">
    <name type="scientific">Araneus ventricosus</name>
    <name type="common">Orbweaver spider</name>
    <name type="synonym">Epeira ventricosa</name>
    <dbReference type="NCBI Taxonomy" id="182803"/>
    <lineage>
        <taxon>Eukaryota</taxon>
        <taxon>Metazoa</taxon>
        <taxon>Ecdysozoa</taxon>
        <taxon>Arthropoda</taxon>
        <taxon>Chelicerata</taxon>
        <taxon>Arachnida</taxon>
        <taxon>Araneae</taxon>
        <taxon>Araneomorphae</taxon>
        <taxon>Entelegynae</taxon>
        <taxon>Araneoidea</taxon>
        <taxon>Araneidae</taxon>
        <taxon>Araneus</taxon>
    </lineage>
</organism>
<evidence type="ECO:0000313" key="2">
    <source>
        <dbReference type="Proteomes" id="UP000499080"/>
    </source>
</evidence>
<protein>
    <submittedName>
        <fullName evidence="1">Uncharacterized protein</fullName>
    </submittedName>
</protein>
<dbReference type="AlphaFoldDB" id="A0A4Y2A5I6"/>
<name>A0A4Y2A5I6_ARAVE</name>
<keyword evidence="2" id="KW-1185">Reference proteome</keyword>
<sequence length="95" mass="10665">MASRSSEDEPQAKGYLPMKRNIHEMNIQKARGKVDSYKNYKGRMVPPKSVPDEIMCKCPGKCSISIGDEPTNLAMEKLSSCLLMVFRPQRLQGCS</sequence>
<comment type="caution">
    <text evidence="1">The sequence shown here is derived from an EMBL/GenBank/DDBJ whole genome shotgun (WGS) entry which is preliminary data.</text>
</comment>
<dbReference type="EMBL" id="BGPR01000005">
    <property type="protein sequence ID" value="GBL74625.1"/>
    <property type="molecule type" value="Genomic_DNA"/>
</dbReference>